<dbReference type="EMBL" id="JACHJL010000006">
    <property type="protein sequence ID" value="MBB5935733.1"/>
    <property type="molecule type" value="Genomic_DNA"/>
</dbReference>
<dbReference type="RefSeq" id="WP_184572414.1">
    <property type="nucleotide sequence ID" value="NZ_JACHJL010000006.1"/>
</dbReference>
<organism evidence="1 2">
    <name type="scientific">Streptomyces zagrosensis</name>
    <dbReference type="NCBI Taxonomy" id="1042984"/>
    <lineage>
        <taxon>Bacteria</taxon>
        <taxon>Bacillati</taxon>
        <taxon>Actinomycetota</taxon>
        <taxon>Actinomycetes</taxon>
        <taxon>Kitasatosporales</taxon>
        <taxon>Streptomycetaceae</taxon>
        <taxon>Streptomyces</taxon>
    </lineage>
</organism>
<name>A0A7W9UYA0_9ACTN</name>
<evidence type="ECO:0000313" key="2">
    <source>
        <dbReference type="Proteomes" id="UP000588098"/>
    </source>
</evidence>
<reference evidence="1 2" key="1">
    <citation type="submission" date="2020-08" db="EMBL/GenBank/DDBJ databases">
        <title>Genomic Encyclopedia of Type Strains, Phase III (KMG-III): the genomes of soil and plant-associated and newly described type strains.</title>
        <authorList>
            <person name="Whitman W."/>
        </authorList>
    </citation>
    <scope>NUCLEOTIDE SEQUENCE [LARGE SCALE GENOMIC DNA]</scope>
    <source>
        <strain evidence="1 2">CECT 8305</strain>
    </source>
</reference>
<proteinExistence type="predicted"/>
<evidence type="ECO:0008006" key="3">
    <source>
        <dbReference type="Google" id="ProtNLM"/>
    </source>
</evidence>
<comment type="caution">
    <text evidence="1">The sequence shown here is derived from an EMBL/GenBank/DDBJ whole genome shotgun (WGS) entry which is preliminary data.</text>
</comment>
<keyword evidence="2" id="KW-1185">Reference proteome</keyword>
<accession>A0A7W9UYA0</accession>
<sequence length="439" mass="48532">MDENISLTANQNASAGYRLLPHAPASEPRDLTVCIRIPGKDVQPMINLWSESLVLPRSRTREHWAHLEANVSNIKDLTAQLLADWKAFVDFQPTDQATRRPIGVRPYATAADLSTRPPLEVEARVAELARSGQHLLKELLKGSNPNLARFRAYLISALERRDLRIRFDSDLELPWPMLAVGDGAPPIPGQPPTADPFDLFLGHRHLIESASGEYETDYYYVAARSRPVSSANVDHTLHNVARAPEVIKLLDDQTELIERTHSDVLLADLAMAHFDEDLMYFFCHGAVITDGDSIWQALRLTDPRTLHAGRIGSTRELHTEANRKQGAVVPFHPLVLFNVCYAGAPVTGRFARLAACLIQHGAQGVLAPHIAVPKVLGVEFALRFLTLYLVERMAAGAAVRDTVRWFAAEYRNPLALVYGLHCGLDSRLAPSGPQEGADA</sequence>
<evidence type="ECO:0000313" key="1">
    <source>
        <dbReference type="EMBL" id="MBB5935733.1"/>
    </source>
</evidence>
<protein>
    <recommendedName>
        <fullName evidence="3">CHAT domain-containing protein</fullName>
    </recommendedName>
</protein>
<gene>
    <name evidence="1" type="ORF">FHS42_002802</name>
</gene>
<dbReference type="Proteomes" id="UP000588098">
    <property type="component" value="Unassembled WGS sequence"/>
</dbReference>
<dbReference type="AlphaFoldDB" id="A0A7W9UYA0"/>